<dbReference type="AlphaFoldDB" id="A0A2R6NLY7"/>
<evidence type="ECO:0000313" key="3">
    <source>
        <dbReference type="Proteomes" id="UP000186601"/>
    </source>
</evidence>
<evidence type="ECO:0008006" key="4">
    <source>
        <dbReference type="Google" id="ProtNLM"/>
    </source>
</evidence>
<proteinExistence type="predicted"/>
<feature type="compositionally biased region" description="Polar residues" evidence="1">
    <location>
        <begin position="190"/>
        <end position="200"/>
    </location>
</feature>
<feature type="compositionally biased region" description="Basic and acidic residues" evidence="1">
    <location>
        <begin position="172"/>
        <end position="181"/>
    </location>
</feature>
<reference evidence="2 3" key="1">
    <citation type="submission" date="2018-02" db="EMBL/GenBank/DDBJ databases">
        <title>Genome sequence of the basidiomycete white-rot fungus Phlebia centrifuga.</title>
        <authorList>
            <person name="Granchi Z."/>
            <person name="Peng M."/>
            <person name="de Vries R.P."/>
            <person name="Hilden K."/>
            <person name="Makela M.R."/>
            <person name="Grigoriev I."/>
            <person name="Riley R."/>
        </authorList>
    </citation>
    <scope>NUCLEOTIDE SEQUENCE [LARGE SCALE GENOMIC DNA]</scope>
    <source>
        <strain evidence="2 3">FBCC195</strain>
    </source>
</reference>
<feature type="region of interest" description="Disordered" evidence="1">
    <location>
        <begin position="168"/>
        <end position="200"/>
    </location>
</feature>
<dbReference type="Proteomes" id="UP000186601">
    <property type="component" value="Unassembled WGS sequence"/>
</dbReference>
<evidence type="ECO:0000313" key="2">
    <source>
        <dbReference type="EMBL" id="PSR73408.1"/>
    </source>
</evidence>
<organism evidence="2 3">
    <name type="scientific">Hermanssonia centrifuga</name>
    <dbReference type="NCBI Taxonomy" id="98765"/>
    <lineage>
        <taxon>Eukaryota</taxon>
        <taxon>Fungi</taxon>
        <taxon>Dikarya</taxon>
        <taxon>Basidiomycota</taxon>
        <taxon>Agaricomycotina</taxon>
        <taxon>Agaricomycetes</taxon>
        <taxon>Polyporales</taxon>
        <taxon>Meruliaceae</taxon>
        <taxon>Hermanssonia</taxon>
    </lineage>
</organism>
<dbReference type="OrthoDB" id="2142040at2759"/>
<dbReference type="InterPro" id="IPR036465">
    <property type="entry name" value="vWFA_dom_sf"/>
</dbReference>
<dbReference type="PANTHER" id="PTHR34706">
    <property type="entry name" value="SLR1338 PROTEIN"/>
    <property type="match status" value="1"/>
</dbReference>
<protein>
    <recommendedName>
        <fullName evidence="4">VWFA domain-containing protein</fullName>
    </recommendedName>
</protein>
<name>A0A2R6NLY7_9APHY</name>
<evidence type="ECO:0000256" key="1">
    <source>
        <dbReference type="SAM" id="MobiDB-lite"/>
    </source>
</evidence>
<accession>A0A2R6NLY7</accession>
<dbReference type="Gene3D" id="3.40.50.410">
    <property type="entry name" value="von Willebrand factor, type A domain"/>
    <property type="match status" value="1"/>
</dbReference>
<dbReference type="EMBL" id="MLYV02001076">
    <property type="protein sequence ID" value="PSR73408.1"/>
    <property type="molecule type" value="Genomic_DNA"/>
</dbReference>
<dbReference type="STRING" id="98765.A0A2R6NLY7"/>
<comment type="caution">
    <text evidence="2">The sequence shown here is derived from an EMBL/GenBank/DDBJ whole genome shotgun (WGS) entry which is preliminary data.</text>
</comment>
<keyword evidence="3" id="KW-1185">Reference proteome</keyword>
<gene>
    <name evidence="2" type="ORF">PHLCEN_2v10700</name>
</gene>
<dbReference type="SUPFAM" id="SSF53300">
    <property type="entry name" value="vWA-like"/>
    <property type="match status" value="1"/>
</dbReference>
<dbReference type="PANTHER" id="PTHR34706:SF1">
    <property type="entry name" value="VWFA DOMAIN-CONTAINING PROTEIN"/>
    <property type="match status" value="1"/>
</dbReference>
<sequence length="325" mass="35828">MSHSKYSDSLYKFHSTGGNKLYDTVTHKDDDPPPPYNGVIDSKVDDLLERLGQEFSELYENPVEILEMFDTVVLLDDSSSMKHIDGKDGQSRWEKAQIALAAIAEFASRYDDDGIDIHFMNTVLKDGIGMNLKSRREVLDLFSLADPHGGTYLGKRIDGLLVKYLKSLPPPEKPEKPETEKRKKSRWTWGKSTSRVGTSTSGAPAIKRLNLIVITDGLSYDSLKDPIVKAAKALDASMKPLDQVGIQFVQIGNDKNAAQALQELDDDLRKEEGLRDIVDTTPYDANKDGGGDELNAEQLIKMLLGGVNRGCDEKGAAHFGIGAES</sequence>